<gene>
    <name evidence="1" type="ORF">CBU02nite_37730</name>
</gene>
<evidence type="ECO:0000313" key="2">
    <source>
        <dbReference type="Proteomes" id="UP000321089"/>
    </source>
</evidence>
<accession>A0A512TSL1</accession>
<dbReference type="EMBL" id="BKBC01000093">
    <property type="protein sequence ID" value="GEQ23267.1"/>
    <property type="molecule type" value="Genomic_DNA"/>
</dbReference>
<sequence length="71" mass="8651">MKKGYMYIALTTLIFSTMEIALKLVSDDFNPIQLTFTRFLLEDYFFFPLQLFHFIKNKNFFQKKIYYTLLS</sequence>
<evidence type="ECO:0008006" key="3">
    <source>
        <dbReference type="Google" id="ProtNLM"/>
    </source>
</evidence>
<reference evidence="1 2" key="1">
    <citation type="submission" date="2019-07" db="EMBL/GenBank/DDBJ databases">
        <title>Whole genome shotgun sequence of Clostridium butyricum NBRC 3858.</title>
        <authorList>
            <person name="Hosoyama A."/>
            <person name="Uohara A."/>
            <person name="Ohji S."/>
            <person name="Ichikawa N."/>
        </authorList>
    </citation>
    <scope>NUCLEOTIDE SEQUENCE [LARGE SCALE GENOMIC DNA]</scope>
    <source>
        <strain evidence="1 2">NBRC 3858</strain>
    </source>
</reference>
<comment type="caution">
    <text evidence="1">The sequence shown here is derived from an EMBL/GenBank/DDBJ whole genome shotgun (WGS) entry which is preliminary data.</text>
</comment>
<dbReference type="AlphaFoldDB" id="A0A512TSL1"/>
<proteinExistence type="predicted"/>
<organism evidence="1 2">
    <name type="scientific">Clostridium butyricum</name>
    <dbReference type="NCBI Taxonomy" id="1492"/>
    <lineage>
        <taxon>Bacteria</taxon>
        <taxon>Bacillati</taxon>
        <taxon>Bacillota</taxon>
        <taxon>Clostridia</taxon>
        <taxon>Eubacteriales</taxon>
        <taxon>Clostridiaceae</taxon>
        <taxon>Clostridium</taxon>
    </lineage>
</organism>
<dbReference type="Proteomes" id="UP000321089">
    <property type="component" value="Unassembled WGS sequence"/>
</dbReference>
<evidence type="ECO:0000313" key="1">
    <source>
        <dbReference type="EMBL" id="GEQ23267.1"/>
    </source>
</evidence>
<protein>
    <recommendedName>
        <fullName evidence="3">EamA family transporter</fullName>
    </recommendedName>
</protein>
<name>A0A512TSL1_CLOBU</name>